<evidence type="ECO:0000256" key="1">
    <source>
        <dbReference type="SAM" id="Phobius"/>
    </source>
</evidence>
<accession>A0A512L9P6</accession>
<reference evidence="2 3" key="1">
    <citation type="submission" date="2019-07" db="EMBL/GenBank/DDBJ databases">
        <title>Whole genome shotgun sequence of Thiobacillus plumbophilus NBRC 107929.</title>
        <authorList>
            <person name="Hosoyama A."/>
            <person name="Uohara A."/>
            <person name="Ohji S."/>
            <person name="Ichikawa N."/>
        </authorList>
    </citation>
    <scope>NUCLEOTIDE SEQUENCE [LARGE SCALE GENOMIC DNA]</scope>
    <source>
        <strain evidence="2 3">NBRC 107929</strain>
    </source>
</reference>
<gene>
    <name evidence="2" type="ORF">TPL01_23100</name>
</gene>
<feature type="transmembrane region" description="Helical" evidence="1">
    <location>
        <begin position="249"/>
        <end position="270"/>
    </location>
</feature>
<evidence type="ECO:0000313" key="2">
    <source>
        <dbReference type="EMBL" id="GEP31172.1"/>
    </source>
</evidence>
<name>A0A512L9P6_9PROT</name>
<dbReference type="EMBL" id="BKAD01000024">
    <property type="protein sequence ID" value="GEP31172.1"/>
    <property type="molecule type" value="Genomic_DNA"/>
</dbReference>
<feature type="transmembrane region" description="Helical" evidence="1">
    <location>
        <begin position="168"/>
        <end position="188"/>
    </location>
</feature>
<feature type="transmembrane region" description="Helical" evidence="1">
    <location>
        <begin position="208"/>
        <end position="229"/>
    </location>
</feature>
<dbReference type="Gene3D" id="3.30.450.20">
    <property type="entry name" value="PAS domain"/>
    <property type="match status" value="1"/>
</dbReference>
<dbReference type="InterPro" id="IPR029151">
    <property type="entry name" value="Sensor-like_sf"/>
</dbReference>
<comment type="caution">
    <text evidence="2">The sequence shown here is derived from an EMBL/GenBank/DDBJ whole genome shotgun (WGS) entry which is preliminary data.</text>
</comment>
<evidence type="ECO:0000313" key="3">
    <source>
        <dbReference type="Proteomes" id="UP000321337"/>
    </source>
</evidence>
<dbReference type="AlphaFoldDB" id="A0A512L9P6"/>
<protein>
    <recommendedName>
        <fullName evidence="4">General glycosylation pathway protein</fullName>
    </recommendedName>
</protein>
<dbReference type="SUPFAM" id="SSF103190">
    <property type="entry name" value="Sensory domain-like"/>
    <property type="match status" value="1"/>
</dbReference>
<dbReference type="CDD" id="cd18773">
    <property type="entry name" value="PDC1_HK_sensor"/>
    <property type="match status" value="1"/>
</dbReference>
<dbReference type="Proteomes" id="UP000321337">
    <property type="component" value="Unassembled WGS sequence"/>
</dbReference>
<proteinExistence type="predicted"/>
<keyword evidence="1" id="KW-0812">Transmembrane</keyword>
<organism evidence="2 3">
    <name type="scientific">Sulfuriferula plumbiphila</name>
    <dbReference type="NCBI Taxonomy" id="171865"/>
    <lineage>
        <taxon>Bacteria</taxon>
        <taxon>Pseudomonadati</taxon>
        <taxon>Pseudomonadota</taxon>
        <taxon>Betaproteobacteria</taxon>
        <taxon>Nitrosomonadales</taxon>
        <taxon>Sulfuricellaceae</taxon>
        <taxon>Sulfuriferula</taxon>
    </lineage>
</organism>
<keyword evidence="3" id="KW-1185">Reference proteome</keyword>
<feature type="transmembrane region" description="Helical" evidence="1">
    <location>
        <begin position="282"/>
        <end position="302"/>
    </location>
</feature>
<dbReference type="OrthoDB" id="5985722at2"/>
<sequence length="316" mass="34227">MSGMSYLAVIERYHQYRDALSELLSSILTGMGDVQLLVDDAARVKALNCVVRHYPFVELLYLLDSAGRQATTNIAAGNAAGSDSSGMGRDRSMRPYYQLARTSSGVVITPPYLSSASNLLCVSAALPLTDPTSGARMIVVLDIDLSSAIEFMMGDHARRRFQPAFKTIYSVIVLGLVAVAGVLLYAAFAELLALPAMSNDPAALHLKPFSVIIFLTLALAIFDLGKTILEEEVLMHKDIFRHSSTRRTITRFIAAILIAVSIEALLLMFKSALGVTHEMGEAVWMMFAAVGLLVGLGLYVYLGAHAEALLTQVPKR</sequence>
<dbReference type="RefSeq" id="WP_147073904.1">
    <property type="nucleotide sequence ID" value="NZ_AP021884.1"/>
</dbReference>
<keyword evidence="1" id="KW-1133">Transmembrane helix</keyword>
<evidence type="ECO:0008006" key="4">
    <source>
        <dbReference type="Google" id="ProtNLM"/>
    </source>
</evidence>
<keyword evidence="1" id="KW-0472">Membrane</keyword>